<dbReference type="InterPro" id="IPR027383">
    <property type="entry name" value="Znf_put"/>
</dbReference>
<dbReference type="RefSeq" id="WP_035218990.1">
    <property type="nucleotide sequence ID" value="NZ_JABBDU010000038.1"/>
</dbReference>
<gene>
    <name evidence="2" type="ORF">A6P07_08725</name>
</gene>
<proteinExistence type="predicted"/>
<dbReference type="AlphaFoldDB" id="A0A1C2IB40"/>
<comment type="caution">
    <text evidence="2">The sequence shown here is derived from an EMBL/GenBank/DDBJ whole genome shotgun (WGS) entry which is preliminary data.</text>
</comment>
<accession>A0A1C2IB40</accession>
<dbReference type="Pfam" id="PF13490">
    <property type="entry name" value="zf-HC2"/>
    <property type="match status" value="1"/>
</dbReference>
<dbReference type="EMBL" id="LWSA01000111">
    <property type="protein sequence ID" value="OCX73204.1"/>
    <property type="molecule type" value="Genomic_DNA"/>
</dbReference>
<reference evidence="2 3" key="1">
    <citation type="journal article" date="2016" name="Int. J. Mol. Sci.">
        <title>Comparative genomics of the extreme acidophile Acidithiobacillus thiooxidans reveals intraspecific divergence and niche adaptation.</title>
        <authorList>
            <person name="Zhang X."/>
            <person name="Feng X."/>
            <person name="Tao J."/>
            <person name="Ma L."/>
            <person name="Xiao Y."/>
            <person name="Liang Y."/>
            <person name="Liu X."/>
            <person name="Yin H."/>
        </authorList>
    </citation>
    <scope>NUCLEOTIDE SEQUENCE [LARGE SCALE GENOMIC DNA]</scope>
    <source>
        <strain evidence="2 3">A02</strain>
    </source>
</reference>
<dbReference type="Proteomes" id="UP000094893">
    <property type="component" value="Unassembled WGS sequence"/>
</dbReference>
<feature type="domain" description="Putative zinc-finger" evidence="1">
    <location>
        <begin position="9"/>
        <end position="43"/>
    </location>
</feature>
<evidence type="ECO:0000313" key="3">
    <source>
        <dbReference type="Proteomes" id="UP000094893"/>
    </source>
</evidence>
<evidence type="ECO:0000313" key="2">
    <source>
        <dbReference type="EMBL" id="OCX73204.1"/>
    </source>
</evidence>
<organism evidence="2 3">
    <name type="scientific">Acidithiobacillus thiooxidans</name>
    <name type="common">Thiobacillus thiooxidans</name>
    <dbReference type="NCBI Taxonomy" id="930"/>
    <lineage>
        <taxon>Bacteria</taxon>
        <taxon>Pseudomonadati</taxon>
        <taxon>Pseudomonadota</taxon>
        <taxon>Acidithiobacillia</taxon>
        <taxon>Acidithiobacillales</taxon>
        <taxon>Acidithiobacillaceae</taxon>
        <taxon>Acidithiobacillus</taxon>
    </lineage>
</organism>
<name>A0A1C2IB40_ACITH</name>
<evidence type="ECO:0000259" key="1">
    <source>
        <dbReference type="Pfam" id="PF13490"/>
    </source>
</evidence>
<sequence>MKKRFMLTCRDASRLLSKGQEHTLPFRERWALKIHLFFCVSCRNYARQIGWIDQVFHLVAHQWNTYHLSHEAKERIRESLKKPSQDWVVIIAKMRTTYERDDN</sequence>
<protein>
    <recommendedName>
        <fullName evidence="1">Putative zinc-finger domain-containing protein</fullName>
    </recommendedName>
</protein>